<dbReference type="Gene3D" id="3.30.160.20">
    <property type="match status" value="2"/>
</dbReference>
<evidence type="ECO:0000256" key="3">
    <source>
        <dbReference type="SAM" id="MobiDB-lite"/>
    </source>
</evidence>
<proteinExistence type="predicted"/>
<dbReference type="FunFam" id="3.30.160.20:FF:000035">
    <property type="entry name" value="RNA polymerase II C-terminal domain phosphatase-like 2"/>
    <property type="match status" value="1"/>
</dbReference>
<dbReference type="EMBL" id="BPVZ01000199">
    <property type="protein sequence ID" value="GKV45845.1"/>
    <property type="molecule type" value="Genomic_DNA"/>
</dbReference>
<evidence type="ECO:0000313" key="6">
    <source>
        <dbReference type="Proteomes" id="UP001054252"/>
    </source>
</evidence>
<protein>
    <recommendedName>
        <fullName evidence="4">DRBM domain-containing protein</fullName>
    </recommendedName>
</protein>
<keyword evidence="6" id="KW-1185">Reference proteome</keyword>
<dbReference type="SMART" id="SM00358">
    <property type="entry name" value="DSRM"/>
    <property type="match status" value="2"/>
</dbReference>
<dbReference type="Proteomes" id="UP001054252">
    <property type="component" value="Unassembled WGS sequence"/>
</dbReference>
<dbReference type="PROSITE" id="PS50137">
    <property type="entry name" value="DS_RBD"/>
    <property type="match status" value="2"/>
</dbReference>
<feature type="compositionally biased region" description="Polar residues" evidence="3">
    <location>
        <begin position="252"/>
        <end position="265"/>
    </location>
</feature>
<evidence type="ECO:0000256" key="1">
    <source>
        <dbReference type="ARBA" id="ARBA00022884"/>
    </source>
</evidence>
<dbReference type="InterPro" id="IPR051247">
    <property type="entry name" value="RLC_Component"/>
</dbReference>
<feature type="region of interest" description="Disordered" evidence="3">
    <location>
        <begin position="251"/>
        <end position="274"/>
    </location>
</feature>
<dbReference type="SUPFAM" id="SSF54768">
    <property type="entry name" value="dsRNA-binding domain-like"/>
    <property type="match status" value="2"/>
</dbReference>
<accession>A0AAV5M7U3</accession>
<feature type="domain" description="DRBM" evidence="4">
    <location>
        <begin position="175"/>
        <end position="245"/>
    </location>
</feature>
<comment type="caution">
    <text evidence="5">The sequence shown here is derived from an EMBL/GenBank/DDBJ whole genome shotgun (WGS) entry which is preliminary data.</text>
</comment>
<reference evidence="5 6" key="1">
    <citation type="journal article" date="2021" name="Commun. Biol.">
        <title>The genome of Shorea leprosula (Dipterocarpaceae) highlights the ecological relevance of drought in aseasonal tropical rainforests.</title>
        <authorList>
            <person name="Ng K.K.S."/>
            <person name="Kobayashi M.J."/>
            <person name="Fawcett J.A."/>
            <person name="Hatakeyama M."/>
            <person name="Paape T."/>
            <person name="Ng C.H."/>
            <person name="Ang C.C."/>
            <person name="Tnah L.H."/>
            <person name="Lee C.T."/>
            <person name="Nishiyama T."/>
            <person name="Sese J."/>
            <person name="O'Brien M.J."/>
            <person name="Copetti D."/>
            <person name="Mohd Noor M.I."/>
            <person name="Ong R.C."/>
            <person name="Putra M."/>
            <person name="Sireger I.Z."/>
            <person name="Indrioko S."/>
            <person name="Kosugi Y."/>
            <person name="Izuno A."/>
            <person name="Isagi Y."/>
            <person name="Lee S.L."/>
            <person name="Shimizu K.K."/>
        </authorList>
    </citation>
    <scope>NUCLEOTIDE SEQUENCE [LARGE SCALE GENOMIC DNA]</scope>
    <source>
        <strain evidence="5">214</strain>
    </source>
</reference>
<dbReference type="PANTHER" id="PTHR46205:SF3">
    <property type="entry name" value="LOQUACIOUS, ISOFORM B"/>
    <property type="match status" value="1"/>
</dbReference>
<keyword evidence="1 2" id="KW-0694">RNA-binding</keyword>
<evidence type="ECO:0000256" key="2">
    <source>
        <dbReference type="PROSITE-ProRule" id="PRU00266"/>
    </source>
</evidence>
<gene>
    <name evidence="5" type="ORF">SLEP1_g52881</name>
</gene>
<feature type="domain" description="DRBM" evidence="4">
    <location>
        <begin position="44"/>
        <end position="110"/>
    </location>
</feature>
<dbReference type="GO" id="GO:0003723">
    <property type="term" value="F:RNA binding"/>
    <property type="evidence" value="ECO:0007669"/>
    <property type="project" value="UniProtKB-UniRule"/>
</dbReference>
<organism evidence="5 6">
    <name type="scientific">Rubroshorea leprosula</name>
    <dbReference type="NCBI Taxonomy" id="152421"/>
    <lineage>
        <taxon>Eukaryota</taxon>
        <taxon>Viridiplantae</taxon>
        <taxon>Streptophyta</taxon>
        <taxon>Embryophyta</taxon>
        <taxon>Tracheophyta</taxon>
        <taxon>Spermatophyta</taxon>
        <taxon>Magnoliopsida</taxon>
        <taxon>eudicotyledons</taxon>
        <taxon>Gunneridae</taxon>
        <taxon>Pentapetalae</taxon>
        <taxon>rosids</taxon>
        <taxon>malvids</taxon>
        <taxon>Malvales</taxon>
        <taxon>Dipterocarpaceae</taxon>
        <taxon>Rubroshorea</taxon>
    </lineage>
</organism>
<dbReference type="Pfam" id="PF00035">
    <property type="entry name" value="dsrm"/>
    <property type="match status" value="2"/>
</dbReference>
<name>A0AAV5M7U3_9ROSI</name>
<evidence type="ECO:0000313" key="5">
    <source>
        <dbReference type="EMBL" id="GKV45845.1"/>
    </source>
</evidence>
<dbReference type="AlphaFoldDB" id="A0AAV5M7U3"/>
<evidence type="ECO:0000259" key="4">
    <source>
        <dbReference type="PROSITE" id="PS50137"/>
    </source>
</evidence>
<dbReference type="InterPro" id="IPR014720">
    <property type="entry name" value="dsRBD_dom"/>
</dbReference>
<sequence length="295" mass="31737">MKSDFVYNSGFSVSGGEEIPIRQFYSSNMDFDSESEQAISSGETPTAVLQDIAMKCGTKVEFRPALVASTGLQFSIETQFAGKKIGEGFGRTRREAQQQASECSIKKLAVFPADIYMSRTKSDSGNASWQINANNNGFLGTFGNHSLAKDESFSSASESSRLVDPRLDSSKKSVDSVSALKELCKMEGLGVAFQALPPSSSNSGQKDEVYAQVEIDGQVLGKGTGFTLDEAKMQAAEKALGSLQLMLGQFSGKRQGSPRSLQGMSSKRLKPEFPRVMQCMPSSAGRYPKNAPPVP</sequence>
<dbReference type="PANTHER" id="PTHR46205">
    <property type="entry name" value="LOQUACIOUS, ISOFORM B"/>
    <property type="match status" value="1"/>
</dbReference>